<dbReference type="GO" id="GO:0016757">
    <property type="term" value="F:glycosyltransferase activity"/>
    <property type="evidence" value="ECO:0007669"/>
    <property type="project" value="UniProtKB-KW"/>
</dbReference>
<dbReference type="CDD" id="cd16913">
    <property type="entry name" value="YkuD_like"/>
    <property type="match status" value="1"/>
</dbReference>
<dbReference type="KEGG" id="pdi:BDI_1004"/>
<dbReference type="GO" id="GO:0008360">
    <property type="term" value="P:regulation of cell shape"/>
    <property type="evidence" value="ECO:0007669"/>
    <property type="project" value="UniProtKB-UniRule"/>
</dbReference>
<dbReference type="AlphaFoldDB" id="A6LAQ6"/>
<name>A6LAQ6_PARD8</name>
<dbReference type="SUPFAM" id="SSF141523">
    <property type="entry name" value="L,D-transpeptidase catalytic domain-like"/>
    <property type="match status" value="1"/>
</dbReference>
<dbReference type="InterPro" id="IPR038063">
    <property type="entry name" value="Transpep_catalytic_dom"/>
</dbReference>
<feature type="active site" description="Proton donor/acceptor" evidence="9">
    <location>
        <position position="108"/>
    </location>
</feature>
<dbReference type="InterPro" id="IPR050979">
    <property type="entry name" value="LD-transpeptidase"/>
</dbReference>
<evidence type="ECO:0000313" key="11">
    <source>
        <dbReference type="EMBL" id="ABR42770.1"/>
    </source>
</evidence>
<dbReference type="GO" id="GO:0005576">
    <property type="term" value="C:extracellular region"/>
    <property type="evidence" value="ECO:0007669"/>
    <property type="project" value="TreeGrafter"/>
</dbReference>
<keyword evidence="3" id="KW-0328">Glycosyltransferase</keyword>
<dbReference type="PANTHER" id="PTHR30582:SF24">
    <property type="entry name" value="L,D-TRANSPEPTIDASE ERFK_SRFK-RELATED"/>
    <property type="match status" value="1"/>
</dbReference>
<evidence type="ECO:0000256" key="2">
    <source>
        <dbReference type="ARBA" id="ARBA00005992"/>
    </source>
</evidence>
<evidence type="ECO:0000259" key="10">
    <source>
        <dbReference type="PROSITE" id="PS52029"/>
    </source>
</evidence>
<evidence type="ECO:0000256" key="9">
    <source>
        <dbReference type="PROSITE-ProRule" id="PRU01373"/>
    </source>
</evidence>
<accession>A6LAQ6</accession>
<dbReference type="PROSITE" id="PS52029">
    <property type="entry name" value="LD_TPASE"/>
    <property type="match status" value="1"/>
</dbReference>
<comment type="pathway">
    <text evidence="1 9">Cell wall biogenesis; peptidoglycan biosynthesis.</text>
</comment>
<dbReference type="InterPro" id="IPR005490">
    <property type="entry name" value="LD_TPept_cat_dom"/>
</dbReference>
<dbReference type="PaxDb" id="435591-BDI_1004"/>
<keyword evidence="4" id="KW-0808">Transferase</keyword>
<dbReference type="GO" id="GO:0071555">
    <property type="term" value="P:cell wall organization"/>
    <property type="evidence" value="ECO:0007669"/>
    <property type="project" value="UniProtKB-UniRule"/>
</dbReference>
<dbReference type="Proteomes" id="UP000000566">
    <property type="component" value="Chromosome"/>
</dbReference>
<evidence type="ECO:0000256" key="8">
    <source>
        <dbReference type="ARBA" id="ARBA00023316"/>
    </source>
</evidence>
<protein>
    <recommendedName>
        <fullName evidence="10">L,D-TPase catalytic domain-containing protein</fullName>
    </recommendedName>
</protein>
<keyword evidence="5" id="KW-0378">Hydrolase</keyword>
<dbReference type="HOGENOM" id="CLU_042399_5_2_10"/>
<evidence type="ECO:0000313" key="12">
    <source>
        <dbReference type="Proteomes" id="UP000000566"/>
    </source>
</evidence>
<keyword evidence="12" id="KW-1185">Reference proteome</keyword>
<evidence type="ECO:0000256" key="3">
    <source>
        <dbReference type="ARBA" id="ARBA00022676"/>
    </source>
</evidence>
<dbReference type="GO" id="GO:0018104">
    <property type="term" value="P:peptidoglycan-protein cross-linking"/>
    <property type="evidence" value="ECO:0007669"/>
    <property type="project" value="TreeGrafter"/>
</dbReference>
<dbReference type="EMBL" id="CP000140">
    <property type="protein sequence ID" value="ABR42770.1"/>
    <property type="molecule type" value="Genomic_DNA"/>
</dbReference>
<reference evidence="11 12" key="1">
    <citation type="journal article" date="2007" name="PLoS Biol.">
        <title>Evolution of symbiotic bacteria in the distal human intestine.</title>
        <authorList>
            <person name="Xu J."/>
            <person name="Mahowald M.A."/>
            <person name="Ley R.E."/>
            <person name="Lozupone C.A."/>
            <person name="Hamady M."/>
            <person name="Martens E.C."/>
            <person name="Henrissat B."/>
            <person name="Coutinho P.M."/>
            <person name="Minx P."/>
            <person name="Latreille P."/>
            <person name="Cordum H."/>
            <person name="Van Brunt A."/>
            <person name="Kim K."/>
            <person name="Fulton R.S."/>
            <person name="Fulton L.A."/>
            <person name="Clifton S.W."/>
            <person name="Wilson R.K."/>
            <person name="Knight R.D."/>
            <person name="Gordon J.I."/>
        </authorList>
    </citation>
    <scope>NUCLEOTIDE SEQUENCE [LARGE SCALE GENOMIC DNA]</scope>
    <source>
        <strain evidence="12">ATCC 8503 / DSM 20701 / CIP 104284 / JCM 5825 / NCTC 11152</strain>
    </source>
</reference>
<dbReference type="GO" id="GO:0071972">
    <property type="term" value="F:peptidoglycan L,D-transpeptidase activity"/>
    <property type="evidence" value="ECO:0007669"/>
    <property type="project" value="TreeGrafter"/>
</dbReference>
<gene>
    <name evidence="11" type="ordered locus">BDI_1004</name>
</gene>
<feature type="domain" description="L,D-TPase catalytic" evidence="10">
    <location>
        <begin position="17"/>
        <end position="148"/>
    </location>
</feature>
<dbReference type="STRING" id="435591.BDI_1004"/>
<comment type="similarity">
    <text evidence="2">Belongs to the YkuD family.</text>
</comment>
<sequence>MPMATLRAQEEKADGTNRVIVSKQDMRITVLCPQGDTLAVFPIACGRNYGDKQQEWDFRTPEGHFVIESVEDTSLWPRDSTRQETPGEIYGPRFFRLKTPGFTGIGIHGTANPQVIPGRITMGCIRLSNEDLKAFSRLVDVDTRVDILPDKGRECGSLSKLARDDDY</sequence>
<dbReference type="PANTHER" id="PTHR30582">
    <property type="entry name" value="L,D-TRANSPEPTIDASE"/>
    <property type="match status" value="1"/>
</dbReference>
<keyword evidence="7 9" id="KW-0573">Peptidoglycan synthesis</keyword>
<proteinExistence type="inferred from homology"/>
<evidence type="ECO:0000256" key="4">
    <source>
        <dbReference type="ARBA" id="ARBA00022679"/>
    </source>
</evidence>
<keyword evidence="8 9" id="KW-0961">Cell wall biogenesis/degradation</keyword>
<evidence type="ECO:0000256" key="7">
    <source>
        <dbReference type="ARBA" id="ARBA00022984"/>
    </source>
</evidence>
<keyword evidence="6 9" id="KW-0133">Cell shape</keyword>
<dbReference type="Gene3D" id="2.40.440.10">
    <property type="entry name" value="L,D-transpeptidase catalytic domain-like"/>
    <property type="match status" value="1"/>
</dbReference>
<feature type="active site" description="Nucleophile" evidence="9">
    <location>
        <position position="124"/>
    </location>
</feature>
<evidence type="ECO:0000256" key="1">
    <source>
        <dbReference type="ARBA" id="ARBA00004752"/>
    </source>
</evidence>
<dbReference type="Pfam" id="PF03734">
    <property type="entry name" value="YkuD"/>
    <property type="match status" value="1"/>
</dbReference>
<evidence type="ECO:0000256" key="6">
    <source>
        <dbReference type="ARBA" id="ARBA00022960"/>
    </source>
</evidence>
<dbReference type="UniPathway" id="UPA00219"/>
<dbReference type="eggNOG" id="COG1376">
    <property type="taxonomic scope" value="Bacteria"/>
</dbReference>
<organism evidence="11 12">
    <name type="scientific">Parabacteroides distasonis (strain ATCC 8503 / DSM 20701 / CIP 104284 / JCM 5825 / NCTC 11152)</name>
    <dbReference type="NCBI Taxonomy" id="435591"/>
    <lineage>
        <taxon>Bacteria</taxon>
        <taxon>Pseudomonadati</taxon>
        <taxon>Bacteroidota</taxon>
        <taxon>Bacteroidia</taxon>
        <taxon>Bacteroidales</taxon>
        <taxon>Tannerellaceae</taxon>
        <taxon>Parabacteroides</taxon>
    </lineage>
</organism>
<evidence type="ECO:0000256" key="5">
    <source>
        <dbReference type="ARBA" id="ARBA00022801"/>
    </source>
</evidence>